<evidence type="ECO:0000313" key="2">
    <source>
        <dbReference type="EMBL" id="GHE10013.1"/>
    </source>
</evidence>
<dbReference type="EMBL" id="BMVG01000022">
    <property type="protein sequence ID" value="GHE10013.1"/>
    <property type="molecule type" value="Genomic_DNA"/>
</dbReference>
<name>A0A918YNS5_9ACTN</name>
<reference evidence="2" key="1">
    <citation type="journal article" date="2014" name="Int. J. Syst. Evol. Microbiol.">
        <title>Complete genome sequence of Corynebacterium casei LMG S-19264T (=DSM 44701T), isolated from a smear-ripened cheese.</title>
        <authorList>
            <consortium name="US DOE Joint Genome Institute (JGI-PGF)"/>
            <person name="Walter F."/>
            <person name="Albersmeier A."/>
            <person name="Kalinowski J."/>
            <person name="Ruckert C."/>
        </authorList>
    </citation>
    <scope>NUCLEOTIDE SEQUENCE</scope>
    <source>
        <strain evidence="2">JCM 4714</strain>
    </source>
</reference>
<keyword evidence="1" id="KW-0812">Transmembrane</keyword>
<feature type="transmembrane region" description="Helical" evidence="1">
    <location>
        <begin position="69"/>
        <end position="91"/>
    </location>
</feature>
<dbReference type="AlphaFoldDB" id="A0A918YNS5"/>
<keyword evidence="1" id="KW-1133">Transmembrane helix</keyword>
<dbReference type="Proteomes" id="UP000655443">
    <property type="component" value="Unassembled WGS sequence"/>
</dbReference>
<comment type="caution">
    <text evidence="2">The sequence shown here is derived from an EMBL/GenBank/DDBJ whole genome shotgun (WGS) entry which is preliminary data.</text>
</comment>
<sequence length="125" mass="12933">MTTQHCATVAGTAHGDVRDPRGWVAPTIATALMVVLGPAAVLLGGLSAMATDSCGPDDCSAALDTALTWIYGILTYGGAVSVGALLTAWLLPWKRRWTATRTWAALLALLPPLSVLLLVLTLPAP</sequence>
<protein>
    <submittedName>
        <fullName evidence="2">Uncharacterized protein</fullName>
    </submittedName>
</protein>
<feature type="transmembrane region" description="Helical" evidence="1">
    <location>
        <begin position="103"/>
        <end position="124"/>
    </location>
</feature>
<evidence type="ECO:0000313" key="3">
    <source>
        <dbReference type="Proteomes" id="UP000655443"/>
    </source>
</evidence>
<dbReference type="RefSeq" id="WP_189957152.1">
    <property type="nucleotide sequence ID" value="NZ_BMVG01000022.1"/>
</dbReference>
<keyword evidence="3" id="KW-1185">Reference proteome</keyword>
<proteinExistence type="predicted"/>
<evidence type="ECO:0000256" key="1">
    <source>
        <dbReference type="SAM" id="Phobius"/>
    </source>
</evidence>
<accession>A0A918YNS5</accession>
<gene>
    <name evidence="2" type="ORF">GCM10010339_64530</name>
</gene>
<keyword evidence="1" id="KW-0472">Membrane</keyword>
<reference evidence="2" key="2">
    <citation type="submission" date="2020-09" db="EMBL/GenBank/DDBJ databases">
        <authorList>
            <person name="Sun Q."/>
            <person name="Ohkuma M."/>
        </authorList>
    </citation>
    <scope>NUCLEOTIDE SEQUENCE</scope>
    <source>
        <strain evidence="2">JCM 4714</strain>
    </source>
</reference>
<feature type="transmembrane region" description="Helical" evidence="1">
    <location>
        <begin position="28"/>
        <end position="49"/>
    </location>
</feature>
<organism evidence="2 3">
    <name type="scientific">Streptomyces alanosinicus</name>
    <dbReference type="NCBI Taxonomy" id="68171"/>
    <lineage>
        <taxon>Bacteria</taxon>
        <taxon>Bacillati</taxon>
        <taxon>Actinomycetota</taxon>
        <taxon>Actinomycetes</taxon>
        <taxon>Kitasatosporales</taxon>
        <taxon>Streptomycetaceae</taxon>
        <taxon>Streptomyces</taxon>
    </lineage>
</organism>